<evidence type="ECO:0000256" key="2">
    <source>
        <dbReference type="ARBA" id="ARBA00022771"/>
    </source>
</evidence>
<keyword evidence="1" id="KW-0479">Metal-binding</keyword>
<evidence type="ECO:0000313" key="8">
    <source>
        <dbReference type="Proteomes" id="UP000813463"/>
    </source>
</evidence>
<sequence>MLMEMNSEELGFFDEQVLLCVKELEREGRVASWCSDRKKIRRRRKDSARTQHRHHLVESVWDVSLTLSYLLKQQINSLPVLLIRKMRVCQTCGSRGVSELLVLCCRCRTISEHTYCLNKLADTDDGEVEWSCEFCEPRVIELSDSTNSVSDSDKETIEPFMELQNDAEKIICPLISERLRNGDAGPSIHVLESSCRGMETTQTSNSPKTTNVIGDLHLPNEDSEVTRVKESKSDSPETSSSIEDDFCSTIEPLPTPVWTGSFQIYGKNSCTVPVMMAHVSNEACIEASEVASSLPVILSLEMVSKVNIWPMKFKKMMPTVHNIAVYFFPDHRAERVYDCLVEDIIDHEFAMISRINNVELLIFSSCELPPNNWRLKRKYYLWGIIRRKKKTLTQNQSDDCVYNLHGSMNHTSPSILSTEMCAKETELHTKKFRFSPPNTGDN</sequence>
<feature type="domain" description="AIPP2-like SPOC-like" evidence="7">
    <location>
        <begin position="258"/>
        <end position="384"/>
    </location>
</feature>
<keyword evidence="5" id="KW-0804">Transcription</keyword>
<feature type="compositionally biased region" description="Basic and acidic residues" evidence="6">
    <location>
        <begin position="218"/>
        <end position="235"/>
    </location>
</feature>
<dbReference type="GeneID" id="110791903"/>
<evidence type="ECO:0000256" key="3">
    <source>
        <dbReference type="ARBA" id="ARBA00022833"/>
    </source>
</evidence>
<dbReference type="PANTHER" id="PTHR33304:SF49">
    <property type="entry name" value="OS12G0161500 PROTEIN"/>
    <property type="match status" value="1"/>
</dbReference>
<protein>
    <recommendedName>
        <fullName evidence="7">AIPP2-like SPOC-like domain-containing protein</fullName>
    </recommendedName>
</protein>
<dbReference type="Gene3D" id="3.30.40.10">
    <property type="entry name" value="Zinc/RING finger domain, C3HC4 (zinc finger)"/>
    <property type="match status" value="1"/>
</dbReference>
<evidence type="ECO:0000259" key="7">
    <source>
        <dbReference type="Pfam" id="PF23121"/>
    </source>
</evidence>
<dbReference type="RefSeq" id="XP_056698429.1">
    <property type="nucleotide sequence ID" value="XM_056842451.1"/>
</dbReference>
<proteinExistence type="predicted"/>
<dbReference type="InterPro" id="IPR049914">
    <property type="entry name" value="PHD1-3/5-6"/>
</dbReference>
<keyword evidence="3" id="KW-0862">Zinc</keyword>
<accession>A0ABM3RS38</accession>
<evidence type="ECO:0000256" key="5">
    <source>
        <dbReference type="ARBA" id="ARBA00023163"/>
    </source>
</evidence>
<reference evidence="9" key="2">
    <citation type="submission" date="2025-08" db="UniProtKB">
        <authorList>
            <consortium name="RefSeq"/>
        </authorList>
    </citation>
    <scope>IDENTIFICATION</scope>
    <source>
        <tissue evidence="9">Leaf</tissue>
    </source>
</reference>
<evidence type="ECO:0000256" key="4">
    <source>
        <dbReference type="ARBA" id="ARBA00023015"/>
    </source>
</evidence>
<dbReference type="InterPro" id="IPR056280">
    <property type="entry name" value="AIPP2-like_SPOC"/>
</dbReference>
<gene>
    <name evidence="9" type="primary">LOC110791903</name>
</gene>
<keyword evidence="8" id="KW-1185">Reference proteome</keyword>
<dbReference type="PANTHER" id="PTHR33304">
    <property type="match status" value="1"/>
</dbReference>
<reference evidence="8" key="1">
    <citation type="journal article" date="2021" name="Nat. Commun.">
        <title>Genomic analyses provide insights into spinach domestication and the genetic basis of agronomic traits.</title>
        <authorList>
            <person name="Cai X."/>
            <person name="Sun X."/>
            <person name="Xu C."/>
            <person name="Sun H."/>
            <person name="Wang X."/>
            <person name="Ge C."/>
            <person name="Zhang Z."/>
            <person name="Wang Q."/>
            <person name="Fei Z."/>
            <person name="Jiao C."/>
            <person name="Wang Q."/>
        </authorList>
    </citation>
    <scope>NUCLEOTIDE SEQUENCE [LARGE SCALE GENOMIC DNA]</scope>
    <source>
        <strain evidence="8">cv. Varoflay</strain>
    </source>
</reference>
<keyword evidence="2" id="KW-0863">Zinc-finger</keyword>
<dbReference type="InterPro" id="IPR013083">
    <property type="entry name" value="Znf_RING/FYVE/PHD"/>
</dbReference>
<evidence type="ECO:0000256" key="1">
    <source>
        <dbReference type="ARBA" id="ARBA00022723"/>
    </source>
</evidence>
<organism evidence="8 9">
    <name type="scientific">Spinacia oleracea</name>
    <name type="common">Spinach</name>
    <dbReference type="NCBI Taxonomy" id="3562"/>
    <lineage>
        <taxon>Eukaryota</taxon>
        <taxon>Viridiplantae</taxon>
        <taxon>Streptophyta</taxon>
        <taxon>Embryophyta</taxon>
        <taxon>Tracheophyta</taxon>
        <taxon>Spermatophyta</taxon>
        <taxon>Magnoliopsida</taxon>
        <taxon>eudicotyledons</taxon>
        <taxon>Gunneridae</taxon>
        <taxon>Pentapetalae</taxon>
        <taxon>Caryophyllales</taxon>
        <taxon>Chenopodiaceae</taxon>
        <taxon>Chenopodioideae</taxon>
        <taxon>Anserineae</taxon>
        <taxon>Spinacia</taxon>
    </lineage>
</organism>
<dbReference type="Proteomes" id="UP000813463">
    <property type="component" value="Chromosome 4"/>
</dbReference>
<evidence type="ECO:0000256" key="6">
    <source>
        <dbReference type="SAM" id="MobiDB-lite"/>
    </source>
</evidence>
<dbReference type="InterPro" id="IPR011011">
    <property type="entry name" value="Znf_FYVE_PHD"/>
</dbReference>
<feature type="compositionally biased region" description="Polar residues" evidence="6">
    <location>
        <begin position="199"/>
        <end position="212"/>
    </location>
</feature>
<feature type="region of interest" description="Disordered" evidence="6">
    <location>
        <begin position="196"/>
        <end position="245"/>
    </location>
</feature>
<dbReference type="Pfam" id="PF23121">
    <property type="entry name" value="SPOC_AIPP2"/>
    <property type="match status" value="1"/>
</dbReference>
<dbReference type="SUPFAM" id="SSF57903">
    <property type="entry name" value="FYVE/PHD zinc finger"/>
    <property type="match status" value="1"/>
</dbReference>
<name>A0ABM3RS38_SPIOL</name>
<evidence type="ECO:0000313" key="9">
    <source>
        <dbReference type="RefSeq" id="XP_056698429.1"/>
    </source>
</evidence>
<keyword evidence="4" id="KW-0805">Transcription regulation</keyword>